<feature type="transmembrane region" description="Helical" evidence="6">
    <location>
        <begin position="54"/>
        <end position="76"/>
    </location>
</feature>
<protein>
    <submittedName>
        <fullName evidence="7">ABC transporter permease</fullName>
    </submittedName>
</protein>
<feature type="transmembrane region" description="Helical" evidence="6">
    <location>
        <begin position="12"/>
        <end position="34"/>
    </location>
</feature>
<keyword evidence="2" id="KW-1003">Cell membrane</keyword>
<dbReference type="CDD" id="cd06580">
    <property type="entry name" value="TM_PBP1_transp_TpRbsC_like"/>
    <property type="match status" value="1"/>
</dbReference>
<dbReference type="InterPro" id="IPR001851">
    <property type="entry name" value="ABC_transp_permease"/>
</dbReference>
<dbReference type="RefSeq" id="WP_115480623.1">
    <property type="nucleotide sequence ID" value="NZ_QRCT01000010.1"/>
</dbReference>
<comment type="caution">
    <text evidence="7">The sequence shown here is derived from an EMBL/GenBank/DDBJ whole genome shotgun (WGS) entry which is preliminary data.</text>
</comment>
<evidence type="ECO:0000256" key="1">
    <source>
        <dbReference type="ARBA" id="ARBA00004651"/>
    </source>
</evidence>
<name>A0A371AZ97_9FIRM</name>
<evidence type="ECO:0000256" key="5">
    <source>
        <dbReference type="ARBA" id="ARBA00023136"/>
    </source>
</evidence>
<sequence length="356" mass="38162">MNKKRSILSNHAFYLLIAIILGFLAGAIMLLAVGVSPITAYGKLLESVFSRPKFIVWSMNYATPLILTGLAVAFSFKMGVFNIGAEGQFVVGSMAACAVGVLVDVPAVLHVPLCILAAISAGAAWALIVAYLKIKRGINEVLSFIMFNWIAFYLSNFMVNLKVMHKVNNREATKNVLDSARIFFPENVRDILGCSSANYGFILAIILAVIIWFILKKTTLGYTICAVGYNINAAKYCGIHTNRITLTAIGISGGLAGLGGAVQLLGMTGRLSKFAGQEGFGFQGITVALIGASNPIGCIFSGLFYGAMKYGGSKLSLIDVPTEIVDIIMGMIILLIGVSYTLKSDFLKRVIKKEAE</sequence>
<feature type="transmembrane region" description="Helical" evidence="6">
    <location>
        <begin position="197"/>
        <end position="215"/>
    </location>
</feature>
<evidence type="ECO:0000256" key="2">
    <source>
        <dbReference type="ARBA" id="ARBA00022475"/>
    </source>
</evidence>
<gene>
    <name evidence="7" type="ORF">DWV06_02560</name>
</gene>
<dbReference type="PANTHER" id="PTHR47089:SF1">
    <property type="entry name" value="GUANOSINE ABC TRANSPORTER PERMEASE PROTEIN NUPP"/>
    <property type="match status" value="1"/>
</dbReference>
<keyword evidence="3 6" id="KW-0812">Transmembrane</keyword>
<evidence type="ECO:0000256" key="4">
    <source>
        <dbReference type="ARBA" id="ARBA00022989"/>
    </source>
</evidence>
<reference evidence="7 8" key="1">
    <citation type="submission" date="2018-07" db="EMBL/GenBank/DDBJ databases">
        <title>Anaerosacharophilus polymeroproducens gen. nov. sp. nov., an anaerobic bacterium isolated from salt field.</title>
        <authorList>
            <person name="Kim W."/>
            <person name="Yang S.-H."/>
            <person name="Oh J."/>
            <person name="Lee J.-H."/>
            <person name="Kwon K.K."/>
        </authorList>
    </citation>
    <scope>NUCLEOTIDE SEQUENCE [LARGE SCALE GENOMIC DNA]</scope>
    <source>
        <strain evidence="7 8">MCWD5</strain>
    </source>
</reference>
<dbReference type="GO" id="GO:0005886">
    <property type="term" value="C:plasma membrane"/>
    <property type="evidence" value="ECO:0007669"/>
    <property type="project" value="UniProtKB-SubCell"/>
</dbReference>
<evidence type="ECO:0000256" key="6">
    <source>
        <dbReference type="SAM" id="Phobius"/>
    </source>
</evidence>
<proteinExistence type="predicted"/>
<feature type="transmembrane region" description="Helical" evidence="6">
    <location>
        <begin position="109"/>
        <end position="132"/>
    </location>
</feature>
<dbReference type="OrthoDB" id="45037at2"/>
<keyword evidence="8" id="KW-1185">Reference proteome</keyword>
<accession>A0A371AZ97</accession>
<dbReference type="AlphaFoldDB" id="A0A371AZ97"/>
<keyword evidence="4 6" id="KW-1133">Transmembrane helix</keyword>
<dbReference type="Pfam" id="PF02653">
    <property type="entry name" value="BPD_transp_2"/>
    <property type="match status" value="1"/>
</dbReference>
<comment type="subcellular location">
    <subcellularLocation>
        <location evidence="1">Cell membrane</location>
        <topology evidence="1">Multi-pass membrane protein</topology>
    </subcellularLocation>
</comment>
<evidence type="ECO:0000313" key="7">
    <source>
        <dbReference type="EMBL" id="RDU24876.1"/>
    </source>
</evidence>
<feature type="transmembrane region" description="Helical" evidence="6">
    <location>
        <begin position="141"/>
        <end position="159"/>
    </location>
</feature>
<evidence type="ECO:0000313" key="8">
    <source>
        <dbReference type="Proteomes" id="UP000255036"/>
    </source>
</evidence>
<dbReference type="GO" id="GO:0022857">
    <property type="term" value="F:transmembrane transporter activity"/>
    <property type="evidence" value="ECO:0007669"/>
    <property type="project" value="InterPro"/>
</dbReference>
<evidence type="ECO:0000256" key="3">
    <source>
        <dbReference type="ARBA" id="ARBA00022692"/>
    </source>
</evidence>
<feature type="transmembrane region" description="Helical" evidence="6">
    <location>
        <begin position="83"/>
        <end position="103"/>
    </location>
</feature>
<organism evidence="7 8">
    <name type="scientific">Anaerosacchariphilus polymeriproducens</name>
    <dbReference type="NCBI Taxonomy" id="1812858"/>
    <lineage>
        <taxon>Bacteria</taxon>
        <taxon>Bacillati</taxon>
        <taxon>Bacillota</taxon>
        <taxon>Clostridia</taxon>
        <taxon>Lachnospirales</taxon>
        <taxon>Lachnospiraceae</taxon>
        <taxon>Anaerosacchariphilus</taxon>
    </lineage>
</organism>
<dbReference type="PANTHER" id="PTHR47089">
    <property type="entry name" value="ABC TRANSPORTER, PERMEASE PROTEIN"/>
    <property type="match status" value="1"/>
</dbReference>
<dbReference type="Proteomes" id="UP000255036">
    <property type="component" value="Unassembled WGS sequence"/>
</dbReference>
<dbReference type="EMBL" id="QRCT01000010">
    <property type="protein sequence ID" value="RDU24876.1"/>
    <property type="molecule type" value="Genomic_DNA"/>
</dbReference>
<feature type="transmembrane region" description="Helical" evidence="6">
    <location>
        <begin position="280"/>
        <end position="304"/>
    </location>
</feature>
<keyword evidence="5 6" id="KW-0472">Membrane</keyword>
<feature type="transmembrane region" description="Helical" evidence="6">
    <location>
        <begin position="324"/>
        <end position="342"/>
    </location>
</feature>